<comment type="caution">
    <text evidence="3">The sequence shown here is derived from an EMBL/GenBank/DDBJ whole genome shotgun (WGS) entry which is preliminary data.</text>
</comment>
<organism evidence="3 4">
    <name type="scientific">Sediminicurvatus halobius</name>
    <dbReference type="NCBI Taxonomy" id="2182432"/>
    <lineage>
        <taxon>Bacteria</taxon>
        <taxon>Pseudomonadati</taxon>
        <taxon>Pseudomonadota</taxon>
        <taxon>Gammaproteobacteria</taxon>
        <taxon>Chromatiales</taxon>
        <taxon>Ectothiorhodospiraceae</taxon>
        <taxon>Sediminicurvatus</taxon>
    </lineage>
</organism>
<accession>A0A2U2N6N8</accession>
<feature type="region of interest" description="Disordered" evidence="1">
    <location>
        <begin position="129"/>
        <end position="150"/>
    </location>
</feature>
<reference evidence="3 4" key="1">
    <citation type="submission" date="2018-05" db="EMBL/GenBank/DDBJ databases">
        <title>Spiribacter halobius sp. nov., a moderately halophilic bacterium isolated from marine solar saltern.</title>
        <authorList>
            <person name="Zheng W.-S."/>
            <person name="Lu D.-C."/>
            <person name="Du Z.-J."/>
        </authorList>
    </citation>
    <scope>NUCLEOTIDE SEQUENCE [LARGE SCALE GENOMIC DNA]</scope>
    <source>
        <strain evidence="3 4">E85</strain>
    </source>
</reference>
<keyword evidence="2" id="KW-0812">Transmembrane</keyword>
<protein>
    <submittedName>
        <fullName evidence="3">Uncharacterized protein</fullName>
    </submittedName>
</protein>
<dbReference type="RefSeq" id="WP_109676808.1">
    <property type="nucleotide sequence ID" value="NZ_CP086615.1"/>
</dbReference>
<name>A0A2U2N6N8_9GAMM</name>
<proteinExistence type="predicted"/>
<evidence type="ECO:0000313" key="3">
    <source>
        <dbReference type="EMBL" id="PWG64649.1"/>
    </source>
</evidence>
<evidence type="ECO:0000256" key="1">
    <source>
        <dbReference type="SAM" id="MobiDB-lite"/>
    </source>
</evidence>
<evidence type="ECO:0000313" key="4">
    <source>
        <dbReference type="Proteomes" id="UP000245474"/>
    </source>
</evidence>
<evidence type="ECO:0000256" key="2">
    <source>
        <dbReference type="SAM" id="Phobius"/>
    </source>
</evidence>
<dbReference type="Proteomes" id="UP000245474">
    <property type="component" value="Unassembled WGS sequence"/>
</dbReference>
<sequence length="150" mass="16130">MTNENSLPKRWEAFRPSKPQWFWSMAGTAAATVVLGFTLGGWVTGGTAAEMTQRAADDARDTLLASVCVERFTSADNLAARLTELEAETSWKRHRLIADQGWLAVDGTDIQLSGAARLCADRLAALEIPEAPAAERPTSQPPSDDSALEG</sequence>
<keyword evidence="2" id="KW-1133">Transmembrane helix</keyword>
<keyword evidence="4" id="KW-1185">Reference proteome</keyword>
<gene>
    <name evidence="3" type="ORF">DEM34_04800</name>
</gene>
<dbReference type="EMBL" id="QFFI01000005">
    <property type="protein sequence ID" value="PWG64649.1"/>
    <property type="molecule type" value="Genomic_DNA"/>
</dbReference>
<keyword evidence="2" id="KW-0472">Membrane</keyword>
<feature type="transmembrane region" description="Helical" evidence="2">
    <location>
        <begin position="21"/>
        <end position="43"/>
    </location>
</feature>
<dbReference type="AlphaFoldDB" id="A0A2U2N6N8"/>